<dbReference type="InterPro" id="IPR036629">
    <property type="entry name" value="YjbJ_sf"/>
</dbReference>
<dbReference type="SUPFAM" id="SSF69047">
    <property type="entry name" value="Hypothetical protein YjbJ"/>
    <property type="match status" value="1"/>
</dbReference>
<dbReference type="InterPro" id="IPR008462">
    <property type="entry name" value="CsbD"/>
</dbReference>
<dbReference type="Pfam" id="PF05532">
    <property type="entry name" value="CsbD"/>
    <property type="match status" value="1"/>
</dbReference>
<dbReference type="EMBL" id="JAVDRD010000008">
    <property type="protein sequence ID" value="MDR6512160.1"/>
    <property type="molecule type" value="Genomic_DNA"/>
</dbReference>
<accession>A0ABU1MP86</accession>
<comment type="similarity">
    <text evidence="1">Belongs to the UPF0337 (CsbD) family.</text>
</comment>
<keyword evidence="4" id="KW-1185">Reference proteome</keyword>
<protein>
    <submittedName>
        <fullName evidence="3">Uncharacterized protein YjbJ (UPF0337 family)</fullName>
    </submittedName>
</protein>
<evidence type="ECO:0000313" key="3">
    <source>
        <dbReference type="EMBL" id="MDR6512160.1"/>
    </source>
</evidence>
<proteinExistence type="inferred from homology"/>
<evidence type="ECO:0000259" key="2">
    <source>
        <dbReference type="Pfam" id="PF05532"/>
    </source>
</evidence>
<reference evidence="3 4" key="1">
    <citation type="submission" date="2023-07" db="EMBL/GenBank/DDBJ databases">
        <title>Sorghum-associated microbial communities from plants grown in Nebraska, USA.</title>
        <authorList>
            <person name="Schachtman D."/>
        </authorList>
    </citation>
    <scope>NUCLEOTIDE SEQUENCE [LARGE SCALE GENOMIC DNA]</scope>
    <source>
        <strain evidence="3 4">DS1027</strain>
    </source>
</reference>
<evidence type="ECO:0000313" key="4">
    <source>
        <dbReference type="Proteomes" id="UP001184150"/>
    </source>
</evidence>
<gene>
    <name evidence="3" type="ORF">J2792_003043</name>
</gene>
<comment type="caution">
    <text evidence="3">The sequence shown here is derived from an EMBL/GenBank/DDBJ whole genome shotgun (WGS) entry which is preliminary data.</text>
</comment>
<name>A0ABU1MP86_9SPHN</name>
<dbReference type="Gene3D" id="1.10.1470.10">
    <property type="entry name" value="YjbJ"/>
    <property type="match status" value="1"/>
</dbReference>
<organism evidence="3 4">
    <name type="scientific">Novosphingobium capsulatum</name>
    <dbReference type="NCBI Taxonomy" id="13688"/>
    <lineage>
        <taxon>Bacteria</taxon>
        <taxon>Pseudomonadati</taxon>
        <taxon>Pseudomonadota</taxon>
        <taxon>Alphaproteobacteria</taxon>
        <taxon>Sphingomonadales</taxon>
        <taxon>Sphingomonadaceae</taxon>
        <taxon>Novosphingobium</taxon>
    </lineage>
</organism>
<evidence type="ECO:0000256" key="1">
    <source>
        <dbReference type="ARBA" id="ARBA00009129"/>
    </source>
</evidence>
<sequence>MNEDRIEGEVRQVKGSILEAIGKITGDDQTRAQGAAEKLAGKVQAKAVRKSARP</sequence>
<dbReference type="RefSeq" id="WP_309805812.1">
    <property type="nucleotide sequence ID" value="NZ_JAVDRD010000008.1"/>
</dbReference>
<feature type="domain" description="CsbD-like" evidence="2">
    <location>
        <begin position="4"/>
        <end position="47"/>
    </location>
</feature>
<dbReference type="Proteomes" id="UP001184150">
    <property type="component" value="Unassembled WGS sequence"/>
</dbReference>